<dbReference type="PANTHER" id="PTHR43784">
    <property type="entry name" value="GDSL-LIKE LIPASE/ACYLHYDROLASE, PUTATIVE (AFU_ORTHOLOGUE AFUA_2G00820)-RELATED"/>
    <property type="match status" value="1"/>
</dbReference>
<feature type="compositionally biased region" description="Low complexity" evidence="1">
    <location>
        <begin position="297"/>
        <end position="306"/>
    </location>
</feature>
<feature type="domain" description="SGNH hydrolase-type esterase" evidence="2">
    <location>
        <begin position="20"/>
        <end position="193"/>
    </location>
</feature>
<dbReference type="Proteomes" id="UP000598217">
    <property type="component" value="Unassembled WGS sequence"/>
</dbReference>
<feature type="region of interest" description="Disordered" evidence="1">
    <location>
        <begin position="277"/>
        <end position="313"/>
    </location>
</feature>
<reference evidence="3 4" key="1">
    <citation type="submission" date="2020-10" db="EMBL/GenBank/DDBJ databases">
        <title>Sequencing the genomes of 1000 actinobacteria strains.</title>
        <authorList>
            <person name="Klenk H.-P."/>
        </authorList>
    </citation>
    <scope>NUCLEOTIDE SEQUENCE [LARGE SCALE GENOMIC DNA]</scope>
    <source>
        <strain evidence="3 4">DSM 45157</strain>
    </source>
</reference>
<protein>
    <submittedName>
        <fullName evidence="3">Lysophospholipase L1-like esterase</fullName>
    </submittedName>
</protein>
<feature type="compositionally biased region" description="Basic and acidic residues" evidence="1">
    <location>
        <begin position="277"/>
        <end position="289"/>
    </location>
</feature>
<dbReference type="InterPro" id="IPR013830">
    <property type="entry name" value="SGNH_hydro"/>
</dbReference>
<comment type="caution">
    <text evidence="3">The sequence shown here is derived from an EMBL/GenBank/DDBJ whole genome shotgun (WGS) entry which is preliminary data.</text>
</comment>
<dbReference type="InterPro" id="IPR036514">
    <property type="entry name" value="SGNH_hydro_sf"/>
</dbReference>
<organism evidence="3 4">
    <name type="scientific">Nocardiopsis terrae</name>
    <dbReference type="NCBI Taxonomy" id="372655"/>
    <lineage>
        <taxon>Bacteria</taxon>
        <taxon>Bacillati</taxon>
        <taxon>Actinomycetota</taxon>
        <taxon>Actinomycetes</taxon>
        <taxon>Streptosporangiales</taxon>
        <taxon>Nocardiopsidaceae</taxon>
        <taxon>Nocardiopsis</taxon>
    </lineage>
</organism>
<dbReference type="SUPFAM" id="SSF52266">
    <property type="entry name" value="SGNH hydrolase"/>
    <property type="match status" value="1"/>
</dbReference>
<evidence type="ECO:0000313" key="4">
    <source>
        <dbReference type="Proteomes" id="UP000598217"/>
    </source>
</evidence>
<dbReference type="CDD" id="cd01832">
    <property type="entry name" value="SGNH_hydrolase_like_1"/>
    <property type="match status" value="1"/>
</dbReference>
<keyword evidence="4" id="KW-1185">Reference proteome</keyword>
<accession>A0ABR9HEW1</accession>
<dbReference type="InterPro" id="IPR053140">
    <property type="entry name" value="GDSL_Rv0518-like"/>
</dbReference>
<gene>
    <name evidence="3" type="ORF">H4W79_001783</name>
</gene>
<dbReference type="PANTHER" id="PTHR43784:SF2">
    <property type="entry name" value="GDSL-LIKE LIPASE_ACYLHYDROLASE, PUTATIVE (AFU_ORTHOLOGUE AFUA_2G00820)-RELATED"/>
    <property type="match status" value="1"/>
</dbReference>
<evidence type="ECO:0000256" key="1">
    <source>
        <dbReference type="SAM" id="MobiDB-lite"/>
    </source>
</evidence>
<evidence type="ECO:0000259" key="2">
    <source>
        <dbReference type="Pfam" id="PF13472"/>
    </source>
</evidence>
<dbReference type="EMBL" id="JADBDY010000001">
    <property type="protein sequence ID" value="MBE1457569.1"/>
    <property type="molecule type" value="Genomic_DNA"/>
</dbReference>
<dbReference type="RefSeq" id="WP_191271356.1">
    <property type="nucleotide sequence ID" value="NZ_BMXJ01000004.1"/>
</dbReference>
<proteinExistence type="predicted"/>
<dbReference type="Pfam" id="PF13472">
    <property type="entry name" value="Lipase_GDSL_2"/>
    <property type="match status" value="1"/>
</dbReference>
<sequence>MNPPAAAPVARPELIRSYVAIGDSITEGMEDDSGPGGEYRGFADRLAEHLGTLSPDFRYANLGVRGRRMKHIFGEQLDQTLAWKPDLVTVLAGGNDVLRPGGDLDELAENFEWGVRQLRDAGIRVVILAGHDTGWIPVLRLYRGRIAVFSMHMRAVAERTGTEIVDLWALNALNDPRAWSDDRLHPNGAGHQIVAARVADLLGHPMGPPESWTDPWSTPPQQLPRILRRREGRRWARQHLVPWLRRRAMGRSSGDGRLPRRPELDYLHDEETRELLRRKLKEAGADTHYNDYSADDTPPTSSPSGTKGPEPQR</sequence>
<evidence type="ECO:0000313" key="3">
    <source>
        <dbReference type="EMBL" id="MBE1457569.1"/>
    </source>
</evidence>
<dbReference type="Gene3D" id="3.40.50.1110">
    <property type="entry name" value="SGNH hydrolase"/>
    <property type="match status" value="1"/>
</dbReference>
<name>A0ABR9HEW1_9ACTN</name>